<evidence type="ECO:0000313" key="15">
    <source>
        <dbReference type="EMBL" id="CAD5121573.1"/>
    </source>
</evidence>
<comment type="caution">
    <text evidence="15">The sequence shown here is derived from an EMBL/GenBank/DDBJ whole genome shotgun (WGS) entry which is preliminary data.</text>
</comment>
<comment type="function">
    <text evidence="12">Catalyzes the reduction of 3'-oxosphinganine (3-ketodihydrosphingosine/KDS) to sphinganine (dihydrosphingosine/DHS), the second step of de novo sphingolipid biosynthesis.</text>
</comment>
<evidence type="ECO:0000256" key="10">
    <source>
        <dbReference type="ARBA" id="ARBA00023098"/>
    </source>
</evidence>
<dbReference type="PRINTS" id="PR00081">
    <property type="entry name" value="GDHRDH"/>
</dbReference>
<keyword evidence="16" id="KW-1185">Reference proteome</keyword>
<evidence type="ECO:0000256" key="6">
    <source>
        <dbReference type="ARBA" id="ARBA00022824"/>
    </source>
</evidence>
<reference evidence="15 16" key="1">
    <citation type="submission" date="2020-08" db="EMBL/GenBank/DDBJ databases">
        <authorList>
            <person name="Hejnol A."/>
        </authorList>
    </citation>
    <scope>NUCLEOTIDE SEQUENCE [LARGE SCALE GENOMIC DNA]</scope>
</reference>
<dbReference type="InterPro" id="IPR045022">
    <property type="entry name" value="KDSR-like"/>
</dbReference>
<name>A0A7I8W150_9ANNE</name>
<dbReference type="PANTHER" id="PTHR43550:SF3">
    <property type="entry name" value="3-KETODIHYDROSPHINGOSINE REDUCTASE"/>
    <property type="match status" value="1"/>
</dbReference>
<organism evidence="15 16">
    <name type="scientific">Dimorphilus gyrociliatus</name>
    <dbReference type="NCBI Taxonomy" id="2664684"/>
    <lineage>
        <taxon>Eukaryota</taxon>
        <taxon>Metazoa</taxon>
        <taxon>Spiralia</taxon>
        <taxon>Lophotrochozoa</taxon>
        <taxon>Annelida</taxon>
        <taxon>Polychaeta</taxon>
        <taxon>Polychaeta incertae sedis</taxon>
        <taxon>Dinophilidae</taxon>
        <taxon>Dimorphilus</taxon>
    </lineage>
</organism>
<dbReference type="Proteomes" id="UP000549394">
    <property type="component" value="Unassembled WGS sequence"/>
</dbReference>
<dbReference type="EC" id="1.1.1.102" evidence="11"/>
<keyword evidence="8" id="KW-0746">Sphingolipid metabolism</keyword>
<comment type="subcellular location">
    <subcellularLocation>
        <location evidence="1">Endoplasmic reticulum</location>
    </subcellularLocation>
</comment>
<comment type="pathway">
    <text evidence="3">Sphingolipid metabolism.</text>
</comment>
<evidence type="ECO:0000256" key="13">
    <source>
        <dbReference type="ARBA" id="ARBA00048930"/>
    </source>
</evidence>
<dbReference type="InterPro" id="IPR036291">
    <property type="entry name" value="NAD(P)-bd_dom_sf"/>
</dbReference>
<evidence type="ECO:0000256" key="7">
    <source>
        <dbReference type="ARBA" id="ARBA00022857"/>
    </source>
</evidence>
<dbReference type="GO" id="GO:0005789">
    <property type="term" value="C:endoplasmic reticulum membrane"/>
    <property type="evidence" value="ECO:0007669"/>
    <property type="project" value="TreeGrafter"/>
</dbReference>
<dbReference type="EMBL" id="CAJFCJ010000014">
    <property type="protein sequence ID" value="CAD5121573.1"/>
    <property type="molecule type" value="Genomic_DNA"/>
</dbReference>
<dbReference type="InterPro" id="IPR002347">
    <property type="entry name" value="SDR_fam"/>
</dbReference>
<dbReference type="GO" id="GO:0030148">
    <property type="term" value="P:sphingolipid biosynthetic process"/>
    <property type="evidence" value="ECO:0007669"/>
    <property type="project" value="InterPro"/>
</dbReference>
<evidence type="ECO:0000256" key="2">
    <source>
        <dbReference type="ARBA" id="ARBA00004760"/>
    </source>
</evidence>
<evidence type="ECO:0000256" key="5">
    <source>
        <dbReference type="ARBA" id="ARBA00022741"/>
    </source>
</evidence>
<evidence type="ECO:0000256" key="3">
    <source>
        <dbReference type="ARBA" id="ARBA00004991"/>
    </source>
</evidence>
<dbReference type="AlphaFoldDB" id="A0A7I8W150"/>
<dbReference type="GO" id="GO:0047560">
    <property type="term" value="F:3-dehydrosphinganine reductase activity"/>
    <property type="evidence" value="ECO:0007669"/>
    <property type="project" value="UniProtKB-EC"/>
</dbReference>
<dbReference type="CDD" id="cd08939">
    <property type="entry name" value="KDSR-like_SDR_c"/>
    <property type="match status" value="1"/>
</dbReference>
<comment type="pathway">
    <text evidence="2">Lipid metabolism; sphingolipid metabolism.</text>
</comment>
<dbReference type="PANTHER" id="PTHR43550">
    <property type="entry name" value="3-KETODIHYDROSPHINGOSINE REDUCTASE"/>
    <property type="match status" value="1"/>
</dbReference>
<keyword evidence="10" id="KW-0443">Lipid metabolism</keyword>
<sequence>MTTFLLICIASPAALVVLMYVIDRLISPKKFNPKNAHILITGASSGIGRSLAIEAAKSGAHLTLLARNEARLSETKTMCEKAAKSDKLNILCVLCDITDDYDQIERCVEDSVKKMGNISMLINCAGTSTSGRFDSLEFSYFKSLMDINYMGSVKVTRAALPSIKKVDNGRIVFVSSVAGQVGLFGYTAYSGSKFALRGLAECLQMELNRYNIRITIAHPPDTETPGFEEENKVKPEETRLISEAAKLFQPDEVAKSIFQTAIKGKFLQSIGLDGYFTKIATCGFGPSTSILESAQQVVLLPIVRVVSLCYLYYFRRLVDRIAKESMDKKKQ</sequence>
<dbReference type="Gene3D" id="3.40.50.720">
    <property type="entry name" value="NAD(P)-binding Rossmann-like Domain"/>
    <property type="match status" value="1"/>
</dbReference>
<dbReference type="GO" id="GO:0006666">
    <property type="term" value="P:3-keto-sphinganine metabolic process"/>
    <property type="evidence" value="ECO:0007669"/>
    <property type="project" value="InterPro"/>
</dbReference>
<dbReference type="GO" id="GO:0000166">
    <property type="term" value="F:nucleotide binding"/>
    <property type="evidence" value="ECO:0007669"/>
    <property type="project" value="UniProtKB-KW"/>
</dbReference>
<dbReference type="Pfam" id="PF00106">
    <property type="entry name" value="adh_short"/>
    <property type="match status" value="1"/>
</dbReference>
<proteinExistence type="inferred from homology"/>
<dbReference type="FunFam" id="3.40.50.720:FF:000165">
    <property type="entry name" value="3-ketodihydrosphingosine reductase"/>
    <property type="match status" value="1"/>
</dbReference>
<evidence type="ECO:0000313" key="16">
    <source>
        <dbReference type="Proteomes" id="UP000549394"/>
    </source>
</evidence>
<dbReference type="InterPro" id="IPR020904">
    <property type="entry name" value="Sc_DH/Rdtase_CS"/>
</dbReference>
<keyword evidence="5" id="KW-0547">Nucleotide-binding</keyword>
<evidence type="ECO:0000256" key="14">
    <source>
        <dbReference type="RuleBase" id="RU000363"/>
    </source>
</evidence>
<evidence type="ECO:0000256" key="9">
    <source>
        <dbReference type="ARBA" id="ARBA00023002"/>
    </source>
</evidence>
<evidence type="ECO:0000256" key="1">
    <source>
        <dbReference type="ARBA" id="ARBA00004240"/>
    </source>
</evidence>
<keyword evidence="9" id="KW-0560">Oxidoreductase</keyword>
<comment type="catalytic activity">
    <reaction evidence="13">
        <text>sphinganine + NADP(+) = 3-oxosphinganine + NADPH + H(+)</text>
        <dbReference type="Rhea" id="RHEA:22640"/>
        <dbReference type="ChEBI" id="CHEBI:15378"/>
        <dbReference type="ChEBI" id="CHEBI:57783"/>
        <dbReference type="ChEBI" id="CHEBI:57817"/>
        <dbReference type="ChEBI" id="CHEBI:58299"/>
        <dbReference type="ChEBI" id="CHEBI:58349"/>
        <dbReference type="EC" id="1.1.1.102"/>
    </reaction>
    <physiologicalReaction direction="right-to-left" evidence="13">
        <dbReference type="Rhea" id="RHEA:22642"/>
    </physiologicalReaction>
</comment>
<evidence type="ECO:0000256" key="11">
    <source>
        <dbReference type="ARBA" id="ARBA00026112"/>
    </source>
</evidence>
<evidence type="ECO:0000256" key="4">
    <source>
        <dbReference type="ARBA" id="ARBA00006484"/>
    </source>
</evidence>
<dbReference type="OrthoDB" id="37659at2759"/>
<accession>A0A7I8W150</accession>
<dbReference type="PROSITE" id="PS00061">
    <property type="entry name" value="ADH_SHORT"/>
    <property type="match status" value="1"/>
</dbReference>
<dbReference type="PRINTS" id="PR00080">
    <property type="entry name" value="SDRFAMILY"/>
</dbReference>
<evidence type="ECO:0000256" key="8">
    <source>
        <dbReference type="ARBA" id="ARBA00022919"/>
    </source>
</evidence>
<comment type="similarity">
    <text evidence="4 14">Belongs to the short-chain dehydrogenases/reductases (SDR) family.</text>
</comment>
<protein>
    <recommendedName>
        <fullName evidence="11">3-dehydrosphinganine reductase</fullName>
        <ecNumber evidence="11">1.1.1.102</ecNumber>
    </recommendedName>
</protein>
<dbReference type="SUPFAM" id="SSF51735">
    <property type="entry name" value="NAD(P)-binding Rossmann-fold domains"/>
    <property type="match status" value="1"/>
</dbReference>
<keyword evidence="6" id="KW-0256">Endoplasmic reticulum</keyword>
<gene>
    <name evidence="15" type="ORF">DGYR_LOCUS9508</name>
</gene>
<evidence type="ECO:0000256" key="12">
    <source>
        <dbReference type="ARBA" id="ARBA00044737"/>
    </source>
</evidence>
<keyword evidence="7" id="KW-0521">NADP</keyword>